<feature type="transmembrane region" description="Helical" evidence="1">
    <location>
        <begin position="70"/>
        <end position="92"/>
    </location>
</feature>
<name>A0ABW2P7Z1_9ACTN</name>
<evidence type="ECO:0000256" key="1">
    <source>
        <dbReference type="SAM" id="Phobius"/>
    </source>
</evidence>
<keyword evidence="4" id="KW-1185">Reference proteome</keyword>
<keyword evidence="3" id="KW-0378">Hydrolase</keyword>
<keyword evidence="1" id="KW-0812">Transmembrane</keyword>
<organism evidence="3 4">
    <name type="scientific">Sphaerisporangium rhizosphaerae</name>
    <dbReference type="NCBI Taxonomy" id="2269375"/>
    <lineage>
        <taxon>Bacteria</taxon>
        <taxon>Bacillati</taxon>
        <taxon>Actinomycetota</taxon>
        <taxon>Actinomycetes</taxon>
        <taxon>Streptosporangiales</taxon>
        <taxon>Streptosporangiaceae</taxon>
        <taxon>Sphaerisporangium</taxon>
    </lineage>
</organism>
<dbReference type="GO" id="GO:0016787">
    <property type="term" value="F:hydrolase activity"/>
    <property type="evidence" value="ECO:0007669"/>
    <property type="project" value="UniProtKB-KW"/>
</dbReference>
<dbReference type="EC" id="3.4.-.-" evidence="3"/>
<dbReference type="Proteomes" id="UP001596496">
    <property type="component" value="Unassembled WGS sequence"/>
</dbReference>
<dbReference type="InterPro" id="IPR003675">
    <property type="entry name" value="Rce1/LyrA-like_dom"/>
</dbReference>
<protein>
    <submittedName>
        <fullName evidence="3">CPBP family intramembrane glutamic endopeptidase</fullName>
        <ecNumber evidence="3">3.4.-.-</ecNumber>
    </submittedName>
</protein>
<sequence length="277" mass="28699">MRLLKQLGAVAVVAFLGSLLVGAVQGVPVLALITGVATALLALLTYAKVVRWTEHRDAVEVAREGAAASLGRGLLIGAAMFTAVILLIALFGGYRVNGWGSVGGAVTLIGVTAAAAVTEEVMFRGVLFRIIEERLGTWGALVLTGLVFGLMHIINPHATLWGALAIGIEAGWMLAAAYAATRTLWLPIGLHFAWNYTEAGIFGTDVSGKTGSEGLLDGLTSGPAALTGGDFGPEASLVTVAAGLLVTWLFIRLARKRGTIVPRRRLAPAEPGPTPAQ</sequence>
<keyword evidence="1" id="KW-1133">Transmembrane helix</keyword>
<reference evidence="4" key="1">
    <citation type="journal article" date="2019" name="Int. J. Syst. Evol. Microbiol.">
        <title>The Global Catalogue of Microorganisms (GCM) 10K type strain sequencing project: providing services to taxonomists for standard genome sequencing and annotation.</title>
        <authorList>
            <consortium name="The Broad Institute Genomics Platform"/>
            <consortium name="The Broad Institute Genome Sequencing Center for Infectious Disease"/>
            <person name="Wu L."/>
            <person name="Ma J."/>
        </authorList>
    </citation>
    <scope>NUCLEOTIDE SEQUENCE [LARGE SCALE GENOMIC DNA]</scope>
    <source>
        <strain evidence="4">CECT 7649</strain>
    </source>
</reference>
<comment type="caution">
    <text evidence="3">The sequence shown here is derived from an EMBL/GenBank/DDBJ whole genome shotgun (WGS) entry which is preliminary data.</text>
</comment>
<feature type="domain" description="CAAX prenyl protease 2/Lysostaphin resistance protein A-like" evidence="2">
    <location>
        <begin position="105"/>
        <end position="196"/>
    </location>
</feature>
<dbReference type="Pfam" id="PF02517">
    <property type="entry name" value="Rce1-like"/>
    <property type="match status" value="1"/>
</dbReference>
<dbReference type="EMBL" id="JBHTCG010000019">
    <property type="protein sequence ID" value="MFC7385494.1"/>
    <property type="molecule type" value="Genomic_DNA"/>
</dbReference>
<feature type="transmembrane region" description="Helical" evidence="1">
    <location>
        <begin position="235"/>
        <end position="254"/>
    </location>
</feature>
<keyword evidence="1" id="KW-0472">Membrane</keyword>
<feature type="transmembrane region" description="Helical" evidence="1">
    <location>
        <begin position="7"/>
        <end position="24"/>
    </location>
</feature>
<proteinExistence type="predicted"/>
<evidence type="ECO:0000259" key="2">
    <source>
        <dbReference type="Pfam" id="PF02517"/>
    </source>
</evidence>
<feature type="transmembrane region" description="Helical" evidence="1">
    <location>
        <begin position="30"/>
        <end position="49"/>
    </location>
</feature>
<feature type="transmembrane region" description="Helical" evidence="1">
    <location>
        <begin position="98"/>
        <end position="123"/>
    </location>
</feature>
<dbReference type="PANTHER" id="PTHR39430">
    <property type="entry name" value="MEMBRANE-ASSOCIATED PROTEASE-RELATED"/>
    <property type="match status" value="1"/>
</dbReference>
<dbReference type="RefSeq" id="WP_380829420.1">
    <property type="nucleotide sequence ID" value="NZ_JBHTCG010000019.1"/>
</dbReference>
<evidence type="ECO:0000313" key="3">
    <source>
        <dbReference type="EMBL" id="MFC7385494.1"/>
    </source>
</evidence>
<feature type="transmembrane region" description="Helical" evidence="1">
    <location>
        <begin position="135"/>
        <end position="154"/>
    </location>
</feature>
<gene>
    <name evidence="3" type="ORF">ACFQSB_25020</name>
</gene>
<evidence type="ECO:0000313" key="4">
    <source>
        <dbReference type="Proteomes" id="UP001596496"/>
    </source>
</evidence>
<dbReference type="PANTHER" id="PTHR39430:SF1">
    <property type="entry name" value="PROTEASE"/>
    <property type="match status" value="1"/>
</dbReference>
<accession>A0ABW2P7Z1</accession>